<name>A0A0R2BKJ0_9LACO</name>
<evidence type="ECO:0000313" key="3">
    <source>
        <dbReference type="Proteomes" id="UP000051612"/>
    </source>
</evidence>
<dbReference type="PATRIC" id="fig|1423772.3.peg.2088"/>
<evidence type="ECO:0000313" key="2">
    <source>
        <dbReference type="EMBL" id="KRM76140.1"/>
    </source>
</evidence>
<feature type="transmembrane region" description="Helical" evidence="1">
    <location>
        <begin position="67"/>
        <end position="86"/>
    </location>
</feature>
<dbReference type="Proteomes" id="UP000051612">
    <property type="component" value="Unassembled WGS sequence"/>
</dbReference>
<dbReference type="AlphaFoldDB" id="A0A0R2BKJ0"/>
<keyword evidence="1" id="KW-1133">Transmembrane helix</keyword>
<feature type="transmembrane region" description="Helical" evidence="1">
    <location>
        <begin position="106"/>
        <end position="129"/>
    </location>
</feature>
<gene>
    <name evidence="2" type="ORF">FC48_GL001953</name>
</gene>
<accession>A0A0R2BKJ0</accession>
<reference evidence="2 3" key="1">
    <citation type="journal article" date="2015" name="Genome Announc.">
        <title>Expanding the biotechnology potential of lactobacilli through comparative genomics of 213 strains and associated genera.</title>
        <authorList>
            <person name="Sun Z."/>
            <person name="Harris H.M."/>
            <person name="McCann A."/>
            <person name="Guo C."/>
            <person name="Argimon S."/>
            <person name="Zhang W."/>
            <person name="Yang X."/>
            <person name="Jeffery I.B."/>
            <person name="Cooney J.C."/>
            <person name="Kagawa T.F."/>
            <person name="Liu W."/>
            <person name="Song Y."/>
            <person name="Salvetti E."/>
            <person name="Wrobel A."/>
            <person name="Rasinkangas P."/>
            <person name="Parkhill J."/>
            <person name="Rea M.C."/>
            <person name="O'Sullivan O."/>
            <person name="Ritari J."/>
            <person name="Douillard F.P."/>
            <person name="Paul Ross R."/>
            <person name="Yang R."/>
            <person name="Briner A.E."/>
            <person name="Felis G.E."/>
            <person name="de Vos W.M."/>
            <person name="Barrangou R."/>
            <person name="Klaenhammer T.R."/>
            <person name="Caufield P.W."/>
            <person name="Cui Y."/>
            <person name="Zhang H."/>
            <person name="O'Toole P.W."/>
        </authorList>
    </citation>
    <scope>NUCLEOTIDE SEQUENCE [LARGE SCALE GENOMIC DNA]</scope>
    <source>
        <strain evidence="2 3">DSM 20452</strain>
    </source>
</reference>
<feature type="transmembrane region" description="Helical" evidence="1">
    <location>
        <begin position="30"/>
        <end position="55"/>
    </location>
</feature>
<keyword evidence="1" id="KW-0472">Membrane</keyword>
<protein>
    <submittedName>
        <fullName evidence="2">Uncharacterized protein</fullName>
    </submittedName>
</protein>
<organism evidence="2 3">
    <name type="scientific">Ligilactobacillus murinus DSM 20452 = NBRC 14221</name>
    <dbReference type="NCBI Taxonomy" id="1423772"/>
    <lineage>
        <taxon>Bacteria</taxon>
        <taxon>Bacillati</taxon>
        <taxon>Bacillota</taxon>
        <taxon>Bacilli</taxon>
        <taxon>Lactobacillales</taxon>
        <taxon>Lactobacillaceae</taxon>
        <taxon>Ligilactobacillus</taxon>
    </lineage>
</organism>
<sequence length="175" mass="19645">MIFLALAILIIFSGFLAGLGKQKALKISKAFFFVGIETLLGCLLFELLTLVFFMLPLEKMLSDGAGSIFSMILVIAIINGIILYWLNRFLNVKFKISSQVQVLSEYMIQWGLIYVTVYQVMFDNFLSVLKSEHFKASDISALNLTDPTDLIILVLPALISVWIALVLSRLKNDTL</sequence>
<keyword evidence="1" id="KW-0812">Transmembrane</keyword>
<proteinExistence type="predicted"/>
<dbReference type="RefSeq" id="WP_056958757.1">
    <property type="nucleotide sequence ID" value="NZ_AYYN01000047.1"/>
</dbReference>
<evidence type="ECO:0000256" key="1">
    <source>
        <dbReference type="SAM" id="Phobius"/>
    </source>
</evidence>
<dbReference type="EMBL" id="AYYN01000047">
    <property type="protein sequence ID" value="KRM76140.1"/>
    <property type="molecule type" value="Genomic_DNA"/>
</dbReference>
<feature type="transmembrane region" description="Helical" evidence="1">
    <location>
        <begin position="150"/>
        <end position="170"/>
    </location>
</feature>
<comment type="caution">
    <text evidence="2">The sequence shown here is derived from an EMBL/GenBank/DDBJ whole genome shotgun (WGS) entry which is preliminary data.</text>
</comment>